<dbReference type="PANTHER" id="PTHR10266:SF3">
    <property type="entry name" value="CYTOCHROME C1, HEME PROTEIN, MITOCHONDRIAL"/>
    <property type="match status" value="1"/>
</dbReference>
<feature type="transmembrane region" description="Helical" evidence="11">
    <location>
        <begin position="288"/>
        <end position="306"/>
    </location>
</feature>
<keyword evidence="4 11" id="KW-0812">Transmembrane</keyword>
<dbReference type="GO" id="GO:0016020">
    <property type="term" value="C:membrane"/>
    <property type="evidence" value="ECO:0007669"/>
    <property type="project" value="UniProtKB-SubCell"/>
</dbReference>
<keyword evidence="8 11" id="KW-0472">Membrane</keyword>
<dbReference type="InterPro" id="IPR009056">
    <property type="entry name" value="Cyt_c-like_dom"/>
</dbReference>
<evidence type="ECO:0000313" key="14">
    <source>
        <dbReference type="Proteomes" id="UP000186406"/>
    </source>
</evidence>
<dbReference type="Proteomes" id="UP000186406">
    <property type="component" value="Unassembled WGS sequence"/>
</dbReference>
<comment type="subcellular location">
    <subcellularLocation>
        <location evidence="1">Membrane</location>
    </subcellularLocation>
</comment>
<dbReference type="EMBL" id="FRXO01000002">
    <property type="protein sequence ID" value="SHO63081.1"/>
    <property type="molecule type" value="Genomic_DNA"/>
</dbReference>
<keyword evidence="14" id="KW-1185">Reference proteome</keyword>
<evidence type="ECO:0000256" key="7">
    <source>
        <dbReference type="ARBA" id="ARBA00023004"/>
    </source>
</evidence>
<evidence type="ECO:0000313" key="13">
    <source>
        <dbReference type="EMBL" id="SHO63081.1"/>
    </source>
</evidence>
<dbReference type="InterPro" id="IPR002326">
    <property type="entry name" value="Cyt_c1"/>
</dbReference>
<keyword evidence="6 11" id="KW-1133">Transmembrane helix</keyword>
<dbReference type="GO" id="GO:0046872">
    <property type="term" value="F:metal ion binding"/>
    <property type="evidence" value="ECO:0007669"/>
    <property type="project" value="UniProtKB-KW"/>
</dbReference>
<evidence type="ECO:0000259" key="12">
    <source>
        <dbReference type="PROSITE" id="PS51007"/>
    </source>
</evidence>
<feature type="domain" description="Cytochrome c" evidence="12">
    <location>
        <begin position="86"/>
        <end position="278"/>
    </location>
</feature>
<sequence length="316" mass="34326">MISAEETGSAVFRLDALESECSPRRPALRAGRGFAARAIAAFGLAAALLVAGPALVAPAAAQESHGPTVKRQDWSFAGPFGRYDEAQLQRGFQVYREVCSACHGLKYVAFRNLGQPGALGYNDAQIRALAAQYQIQDGPDGSGDMFERPGRPSDHFPSPFPNDEAAAASNNGKAPPDLSLMAKSRAVERGFPWFVIDAITQYQEAGPDYIYGLLTGYTNPPADVTVPPGLHYNPHFISGHFLAMPPPLSDGQVEYSDGAPQTVDQYSRDVSAFLMWAAEPKLQERKQLGFKVMAFLIVFAGLLYFTKKKIWDKVAH</sequence>
<keyword evidence="3 9" id="KW-0349">Heme</keyword>
<dbReference type="PANTHER" id="PTHR10266">
    <property type="entry name" value="CYTOCHROME C1"/>
    <property type="match status" value="1"/>
</dbReference>
<dbReference type="RefSeq" id="WP_084564240.1">
    <property type="nucleotide sequence ID" value="NZ_FRXO01000002.1"/>
</dbReference>
<dbReference type="STRING" id="1123029.SAMN02745172_01265"/>
<gene>
    <name evidence="13" type="ORF">SAMN02745172_01265</name>
</gene>
<dbReference type="Pfam" id="PF02167">
    <property type="entry name" value="Cytochrom_C1"/>
    <property type="match status" value="1"/>
</dbReference>
<feature type="binding site" description="covalent" evidence="9">
    <location>
        <position position="244"/>
    </location>
    <ligand>
        <name>heme c</name>
        <dbReference type="ChEBI" id="CHEBI:61717"/>
    </ligand>
</feature>
<dbReference type="Gene3D" id="1.20.5.100">
    <property type="entry name" value="Cytochrome c1, transmembrane anchor, C-terminal"/>
    <property type="match status" value="1"/>
</dbReference>
<keyword evidence="7 9" id="KW-0408">Iron</keyword>
<feature type="region of interest" description="Disordered" evidence="10">
    <location>
        <begin position="139"/>
        <end position="175"/>
    </location>
</feature>
<comment type="cofactor">
    <cofactor evidence="9">
        <name>heme c</name>
        <dbReference type="ChEBI" id="CHEBI:61717"/>
    </cofactor>
    <text evidence="9">Binds 1 heme c group covalently per subunit.</text>
</comment>
<feature type="compositionally biased region" description="Basic and acidic residues" evidence="10">
    <location>
        <begin position="145"/>
        <end position="154"/>
    </location>
</feature>
<evidence type="ECO:0000256" key="9">
    <source>
        <dbReference type="PIRSR" id="PIRSR602326-1"/>
    </source>
</evidence>
<evidence type="ECO:0000256" key="10">
    <source>
        <dbReference type="SAM" id="MobiDB-lite"/>
    </source>
</evidence>
<evidence type="ECO:0000256" key="11">
    <source>
        <dbReference type="SAM" id="Phobius"/>
    </source>
</evidence>
<feature type="transmembrane region" description="Helical" evidence="11">
    <location>
        <begin position="34"/>
        <end position="56"/>
    </location>
</feature>
<dbReference type="SUPFAM" id="SSF46626">
    <property type="entry name" value="Cytochrome c"/>
    <property type="match status" value="1"/>
</dbReference>
<organism evidence="13 14">
    <name type="scientific">Pseudoxanthobacter soli DSM 19599</name>
    <dbReference type="NCBI Taxonomy" id="1123029"/>
    <lineage>
        <taxon>Bacteria</taxon>
        <taxon>Pseudomonadati</taxon>
        <taxon>Pseudomonadota</taxon>
        <taxon>Alphaproteobacteria</taxon>
        <taxon>Hyphomicrobiales</taxon>
        <taxon>Segnochrobactraceae</taxon>
        <taxon>Pseudoxanthobacter</taxon>
    </lineage>
</organism>
<protein>
    <recommendedName>
        <fullName evidence="2">Cytochrome c1</fullName>
    </recommendedName>
</protein>
<evidence type="ECO:0000256" key="8">
    <source>
        <dbReference type="ARBA" id="ARBA00023136"/>
    </source>
</evidence>
<proteinExistence type="predicted"/>
<evidence type="ECO:0000256" key="2">
    <source>
        <dbReference type="ARBA" id="ARBA00016165"/>
    </source>
</evidence>
<feature type="binding site" description="covalent" evidence="9">
    <location>
        <position position="99"/>
    </location>
    <ligand>
        <name>heme c</name>
        <dbReference type="ChEBI" id="CHEBI:61717"/>
    </ligand>
</feature>
<dbReference type="GO" id="GO:0009055">
    <property type="term" value="F:electron transfer activity"/>
    <property type="evidence" value="ECO:0007669"/>
    <property type="project" value="InterPro"/>
</dbReference>
<dbReference type="PRINTS" id="PR00603">
    <property type="entry name" value="CYTOCHROMEC1"/>
</dbReference>
<name>A0A1M7ZDS6_9HYPH</name>
<evidence type="ECO:0000256" key="6">
    <source>
        <dbReference type="ARBA" id="ARBA00022989"/>
    </source>
</evidence>
<dbReference type="GO" id="GO:0020037">
    <property type="term" value="F:heme binding"/>
    <property type="evidence" value="ECO:0007669"/>
    <property type="project" value="InterPro"/>
</dbReference>
<dbReference type="PROSITE" id="PS51007">
    <property type="entry name" value="CYTC"/>
    <property type="match status" value="1"/>
</dbReference>
<dbReference type="AlphaFoldDB" id="A0A1M7ZDS6"/>
<evidence type="ECO:0000256" key="3">
    <source>
        <dbReference type="ARBA" id="ARBA00022617"/>
    </source>
</evidence>
<evidence type="ECO:0000256" key="4">
    <source>
        <dbReference type="ARBA" id="ARBA00022692"/>
    </source>
</evidence>
<dbReference type="Gene3D" id="1.10.760.10">
    <property type="entry name" value="Cytochrome c-like domain"/>
    <property type="match status" value="1"/>
</dbReference>
<dbReference type="OrthoDB" id="9808471at2"/>
<evidence type="ECO:0000256" key="5">
    <source>
        <dbReference type="ARBA" id="ARBA00022723"/>
    </source>
</evidence>
<feature type="binding site" description="covalent" evidence="9">
    <location>
        <position position="102"/>
    </location>
    <ligand>
        <name>heme c</name>
        <dbReference type="ChEBI" id="CHEBI:61717"/>
    </ligand>
</feature>
<keyword evidence="5 9" id="KW-0479">Metal-binding</keyword>
<accession>A0A1M7ZDS6</accession>
<reference evidence="13 14" key="1">
    <citation type="submission" date="2016-12" db="EMBL/GenBank/DDBJ databases">
        <authorList>
            <person name="Song W.-J."/>
            <person name="Kurnit D.M."/>
        </authorList>
    </citation>
    <scope>NUCLEOTIDE SEQUENCE [LARGE SCALE GENOMIC DNA]</scope>
    <source>
        <strain evidence="13 14">DSM 19599</strain>
    </source>
</reference>
<feature type="binding site" description="covalent" evidence="9">
    <location>
        <position position="103"/>
    </location>
    <ligand>
        <name>heme c</name>
        <dbReference type="ChEBI" id="CHEBI:61717"/>
    </ligand>
</feature>
<dbReference type="InterPro" id="IPR036909">
    <property type="entry name" value="Cyt_c-like_dom_sf"/>
</dbReference>
<evidence type="ECO:0000256" key="1">
    <source>
        <dbReference type="ARBA" id="ARBA00004370"/>
    </source>
</evidence>